<evidence type="ECO:0000256" key="11">
    <source>
        <dbReference type="SAM" id="MobiDB-lite"/>
    </source>
</evidence>
<sequence length="500" mass="53109">MDGSGKPVIPGYEVIDRLGAGGSGEVWVVRRPDGIRLAAKLIPSSHERTVGEEDFLRRLDHDHVVRLRDTVREEGGDERTVLILDLAEGGSLADAIEARRTLTPGELVTVLTPIARTLHDLHGSGLVHADISTGNILFTDAGKPLLADLGVARLAGSYDDTTWATDAWAAPEVLAGQPAGPASDVYALGAVAWACVTGTPPPPLLQRPELQGVASHLDGSVIELIDEAMSFDPEERPSAGEFALRLWRCAEARPAPVAGSRGSRRVADAQEPVLLTRRMIRAAKAVEDAETDPEPSLRSRFASKLPARHALFTGAGAALVTSVVATGVWALVPDEPTYATGHVDPSTPTSAPPAVQQPSSAAPPAAKLVPKPVPKPAVALKTPSQIVSDLVAARARAWNQEDPQLLVHALAPNSPADKADRTALATAQRQGADYGQVRFDVGQVSVTKRSASRMTVITTVQRPDYVVTTASVTHDRPANSQRVTLELVRSGQSWLIHSWR</sequence>
<evidence type="ECO:0000313" key="14">
    <source>
        <dbReference type="Proteomes" id="UP000320806"/>
    </source>
</evidence>
<evidence type="ECO:0000259" key="12">
    <source>
        <dbReference type="PROSITE" id="PS50011"/>
    </source>
</evidence>
<proteinExistence type="inferred from homology"/>
<dbReference type="EMBL" id="VFMO01000001">
    <property type="protein sequence ID" value="TQJ14209.1"/>
    <property type="molecule type" value="Genomic_DNA"/>
</dbReference>
<dbReference type="GO" id="GO:0005524">
    <property type="term" value="F:ATP binding"/>
    <property type="evidence" value="ECO:0007669"/>
    <property type="project" value="UniProtKB-UniRule"/>
</dbReference>
<dbReference type="CDD" id="cd14014">
    <property type="entry name" value="STKc_PknB_like"/>
    <property type="match status" value="1"/>
</dbReference>
<evidence type="ECO:0000256" key="6">
    <source>
        <dbReference type="ARBA" id="ARBA00022777"/>
    </source>
</evidence>
<protein>
    <recommendedName>
        <fullName evidence="2">non-specific serine/threonine protein kinase</fullName>
        <ecNumber evidence="2">2.7.11.1</ecNumber>
    </recommendedName>
</protein>
<dbReference type="SUPFAM" id="SSF56112">
    <property type="entry name" value="Protein kinase-like (PK-like)"/>
    <property type="match status" value="1"/>
</dbReference>
<dbReference type="PANTHER" id="PTHR43671:SF98">
    <property type="entry name" value="SERINE_THREONINE-PROTEIN KINASE NEK11"/>
    <property type="match status" value="1"/>
</dbReference>
<keyword evidence="14" id="KW-1185">Reference proteome</keyword>
<comment type="catalytic activity">
    <reaction evidence="8">
        <text>L-threonyl-[protein] + ATP = O-phospho-L-threonyl-[protein] + ADP + H(+)</text>
        <dbReference type="Rhea" id="RHEA:46608"/>
        <dbReference type="Rhea" id="RHEA-COMP:11060"/>
        <dbReference type="Rhea" id="RHEA-COMP:11605"/>
        <dbReference type="ChEBI" id="CHEBI:15378"/>
        <dbReference type="ChEBI" id="CHEBI:30013"/>
        <dbReference type="ChEBI" id="CHEBI:30616"/>
        <dbReference type="ChEBI" id="CHEBI:61977"/>
        <dbReference type="ChEBI" id="CHEBI:456216"/>
        <dbReference type="EC" id="2.7.11.1"/>
    </reaction>
</comment>
<evidence type="ECO:0000256" key="7">
    <source>
        <dbReference type="ARBA" id="ARBA00022840"/>
    </source>
</evidence>
<dbReference type="InterPro" id="IPR050660">
    <property type="entry name" value="NEK_Ser/Thr_kinase"/>
</dbReference>
<dbReference type="PROSITE" id="PS00109">
    <property type="entry name" value="PROTEIN_KINASE_TYR"/>
    <property type="match status" value="1"/>
</dbReference>
<feature type="compositionally biased region" description="Low complexity" evidence="11">
    <location>
        <begin position="347"/>
        <end position="369"/>
    </location>
</feature>
<reference evidence="13 14" key="1">
    <citation type="submission" date="2019-06" db="EMBL/GenBank/DDBJ databases">
        <title>Sequencing the genomes of 1000 actinobacteria strains.</title>
        <authorList>
            <person name="Klenk H.-P."/>
        </authorList>
    </citation>
    <scope>NUCLEOTIDE SEQUENCE [LARGE SCALE GENOMIC DNA]</scope>
    <source>
        <strain evidence="13 14">DSM 19828</strain>
    </source>
</reference>
<dbReference type="InterPro" id="IPR000719">
    <property type="entry name" value="Prot_kinase_dom"/>
</dbReference>
<feature type="domain" description="Protein kinase" evidence="12">
    <location>
        <begin position="12"/>
        <end position="248"/>
    </location>
</feature>
<dbReference type="Pfam" id="PF00069">
    <property type="entry name" value="Pkinase"/>
    <property type="match status" value="1"/>
</dbReference>
<evidence type="ECO:0000256" key="8">
    <source>
        <dbReference type="ARBA" id="ARBA00047899"/>
    </source>
</evidence>
<dbReference type="EC" id="2.7.11.1" evidence="2"/>
<comment type="similarity">
    <text evidence="1">Belongs to the protein kinase superfamily. NEK Ser/Thr protein kinase family. NIMA subfamily.</text>
</comment>
<evidence type="ECO:0000256" key="9">
    <source>
        <dbReference type="ARBA" id="ARBA00048679"/>
    </source>
</evidence>
<dbReference type="InterPro" id="IPR008266">
    <property type="entry name" value="Tyr_kinase_AS"/>
</dbReference>
<evidence type="ECO:0000256" key="1">
    <source>
        <dbReference type="ARBA" id="ARBA00010886"/>
    </source>
</evidence>
<name>A0A542EFX2_9MICO</name>
<keyword evidence="6 13" id="KW-0418">Kinase</keyword>
<evidence type="ECO:0000256" key="10">
    <source>
        <dbReference type="PROSITE-ProRule" id="PRU10141"/>
    </source>
</evidence>
<dbReference type="Gene3D" id="1.10.510.10">
    <property type="entry name" value="Transferase(Phosphotransferase) domain 1"/>
    <property type="match status" value="1"/>
</dbReference>
<dbReference type="Proteomes" id="UP000320806">
    <property type="component" value="Unassembled WGS sequence"/>
</dbReference>
<feature type="region of interest" description="Disordered" evidence="11">
    <location>
        <begin position="340"/>
        <end position="369"/>
    </location>
</feature>
<dbReference type="AlphaFoldDB" id="A0A542EFX2"/>
<keyword evidence="3 13" id="KW-0723">Serine/threonine-protein kinase</keyword>
<keyword evidence="5 10" id="KW-0547">Nucleotide-binding</keyword>
<dbReference type="PROSITE" id="PS50011">
    <property type="entry name" value="PROTEIN_KINASE_DOM"/>
    <property type="match status" value="1"/>
</dbReference>
<dbReference type="GO" id="GO:0004674">
    <property type="term" value="F:protein serine/threonine kinase activity"/>
    <property type="evidence" value="ECO:0007669"/>
    <property type="project" value="UniProtKB-KW"/>
</dbReference>
<evidence type="ECO:0000256" key="3">
    <source>
        <dbReference type="ARBA" id="ARBA00022527"/>
    </source>
</evidence>
<organism evidence="13 14">
    <name type="scientific">Yimella lutea</name>
    <dbReference type="NCBI Taxonomy" id="587872"/>
    <lineage>
        <taxon>Bacteria</taxon>
        <taxon>Bacillati</taxon>
        <taxon>Actinomycetota</taxon>
        <taxon>Actinomycetes</taxon>
        <taxon>Micrococcales</taxon>
        <taxon>Dermacoccaceae</taxon>
        <taxon>Yimella</taxon>
    </lineage>
</organism>
<keyword evidence="7 10" id="KW-0067">ATP-binding</keyword>
<evidence type="ECO:0000256" key="4">
    <source>
        <dbReference type="ARBA" id="ARBA00022679"/>
    </source>
</evidence>
<accession>A0A542EFX2</accession>
<dbReference type="InterPro" id="IPR011009">
    <property type="entry name" value="Kinase-like_dom_sf"/>
</dbReference>
<comment type="caution">
    <text evidence="13">The sequence shown here is derived from an EMBL/GenBank/DDBJ whole genome shotgun (WGS) entry which is preliminary data.</text>
</comment>
<comment type="catalytic activity">
    <reaction evidence="9">
        <text>L-seryl-[protein] + ATP = O-phospho-L-seryl-[protein] + ADP + H(+)</text>
        <dbReference type="Rhea" id="RHEA:17989"/>
        <dbReference type="Rhea" id="RHEA-COMP:9863"/>
        <dbReference type="Rhea" id="RHEA-COMP:11604"/>
        <dbReference type="ChEBI" id="CHEBI:15378"/>
        <dbReference type="ChEBI" id="CHEBI:29999"/>
        <dbReference type="ChEBI" id="CHEBI:30616"/>
        <dbReference type="ChEBI" id="CHEBI:83421"/>
        <dbReference type="ChEBI" id="CHEBI:456216"/>
        <dbReference type="EC" id="2.7.11.1"/>
    </reaction>
</comment>
<keyword evidence="4" id="KW-0808">Transferase</keyword>
<evidence type="ECO:0000256" key="5">
    <source>
        <dbReference type="ARBA" id="ARBA00022741"/>
    </source>
</evidence>
<dbReference type="InterPro" id="IPR017441">
    <property type="entry name" value="Protein_kinase_ATP_BS"/>
</dbReference>
<dbReference type="PANTHER" id="PTHR43671">
    <property type="entry name" value="SERINE/THREONINE-PROTEIN KINASE NEK"/>
    <property type="match status" value="1"/>
</dbReference>
<feature type="binding site" evidence="10">
    <location>
        <position position="40"/>
    </location>
    <ligand>
        <name>ATP</name>
        <dbReference type="ChEBI" id="CHEBI:30616"/>
    </ligand>
</feature>
<evidence type="ECO:0000256" key="2">
    <source>
        <dbReference type="ARBA" id="ARBA00012513"/>
    </source>
</evidence>
<gene>
    <name evidence="13" type="ORF">FB459_1656</name>
</gene>
<dbReference type="PROSITE" id="PS00107">
    <property type="entry name" value="PROTEIN_KINASE_ATP"/>
    <property type="match status" value="1"/>
</dbReference>
<evidence type="ECO:0000313" key="13">
    <source>
        <dbReference type="EMBL" id="TQJ14209.1"/>
    </source>
</evidence>